<gene>
    <name evidence="2" type="ORF">FB474_3530</name>
</gene>
<feature type="transmembrane region" description="Helical" evidence="1">
    <location>
        <begin position="201"/>
        <end position="221"/>
    </location>
</feature>
<evidence type="ECO:0000256" key="1">
    <source>
        <dbReference type="SAM" id="Phobius"/>
    </source>
</evidence>
<evidence type="ECO:0008006" key="4">
    <source>
        <dbReference type="Google" id="ProtNLM"/>
    </source>
</evidence>
<comment type="caution">
    <text evidence="2">The sequence shown here is derived from an EMBL/GenBank/DDBJ whole genome shotgun (WGS) entry which is preliminary data.</text>
</comment>
<accession>A0A542Z8U6</accession>
<feature type="transmembrane region" description="Helical" evidence="1">
    <location>
        <begin position="110"/>
        <end position="133"/>
    </location>
</feature>
<name>A0A542Z8U6_9MICO</name>
<dbReference type="OrthoDB" id="5402524at2"/>
<feature type="transmembrane region" description="Helical" evidence="1">
    <location>
        <begin position="43"/>
        <end position="62"/>
    </location>
</feature>
<feature type="transmembrane region" description="Helical" evidence="1">
    <location>
        <begin position="17"/>
        <end position="36"/>
    </location>
</feature>
<keyword evidence="1" id="KW-0812">Transmembrane</keyword>
<dbReference type="Proteomes" id="UP000319514">
    <property type="component" value="Unassembled WGS sequence"/>
</dbReference>
<evidence type="ECO:0000313" key="2">
    <source>
        <dbReference type="EMBL" id="TQL56769.1"/>
    </source>
</evidence>
<sequence length="229" mass="24056">MGADNPDPPTTRAPESYLWPILAMVAAILPQVLVPARLRVGPVPLVPLIELAAVAVMVVIAARPGPVPRGARPLVLTLFGVLVGANTVGAARLVSLVLDGHPVDGAALTANRLLVAGALALSTNMFTFGLLYWQVDGGGPWTRARGPAQRPDFQFPQTLDRELGGPDWIPHFGDYLYVAFTNLISFSPADTSPLTGRAKTLMALQSLIALAVIVVVLSRVINILPAPAG</sequence>
<protein>
    <recommendedName>
        <fullName evidence="4">DUF1345 domain-containing protein</fullName>
    </recommendedName>
</protein>
<proteinExistence type="predicted"/>
<evidence type="ECO:0000313" key="3">
    <source>
        <dbReference type="Proteomes" id="UP000319514"/>
    </source>
</evidence>
<dbReference type="RefSeq" id="WP_141790149.1">
    <property type="nucleotide sequence ID" value="NZ_BAAAKX010000008.1"/>
</dbReference>
<keyword evidence="3" id="KW-1185">Reference proteome</keyword>
<reference evidence="2 3" key="1">
    <citation type="submission" date="2019-06" db="EMBL/GenBank/DDBJ databases">
        <title>Sequencing the genomes of 1000 actinobacteria strains.</title>
        <authorList>
            <person name="Klenk H.-P."/>
        </authorList>
    </citation>
    <scope>NUCLEOTIDE SEQUENCE [LARGE SCALE GENOMIC DNA]</scope>
    <source>
        <strain evidence="2 3">DSM 18082</strain>
    </source>
</reference>
<keyword evidence="1" id="KW-0472">Membrane</keyword>
<dbReference type="EMBL" id="VFOQ01000002">
    <property type="protein sequence ID" value="TQL56769.1"/>
    <property type="molecule type" value="Genomic_DNA"/>
</dbReference>
<feature type="transmembrane region" description="Helical" evidence="1">
    <location>
        <begin position="74"/>
        <end position="98"/>
    </location>
</feature>
<keyword evidence="1" id="KW-1133">Transmembrane helix</keyword>
<organism evidence="2 3">
    <name type="scientific">Oryzihumus leptocrescens</name>
    <dbReference type="NCBI Taxonomy" id="297536"/>
    <lineage>
        <taxon>Bacteria</taxon>
        <taxon>Bacillati</taxon>
        <taxon>Actinomycetota</taxon>
        <taxon>Actinomycetes</taxon>
        <taxon>Micrococcales</taxon>
        <taxon>Intrasporangiaceae</taxon>
        <taxon>Oryzihumus</taxon>
    </lineage>
</organism>
<dbReference type="AlphaFoldDB" id="A0A542Z8U6"/>